<dbReference type="EMBL" id="CP017963">
    <property type="protein sequence ID" value="APC50375.1"/>
    <property type="molecule type" value="Genomic_DNA"/>
</dbReference>
<reference evidence="1 2" key="1">
    <citation type="submission" date="2016-11" db="EMBL/GenBank/DDBJ databases">
        <title>Complete genome sequencing of Virgibacillus halodenitrificans PDB-F2.</title>
        <authorList>
            <person name="Sun Z."/>
            <person name="Zhou Y."/>
            <person name="Li H."/>
        </authorList>
    </citation>
    <scope>NUCLEOTIDE SEQUENCE [LARGE SCALE GENOMIC DNA]</scope>
    <source>
        <strain evidence="1 2">PDB-F2</strain>
        <plasmid evidence="1 2">unnamed1</plasmid>
    </source>
</reference>
<dbReference type="GeneID" id="71516505"/>
<evidence type="ECO:0000313" key="1">
    <source>
        <dbReference type="EMBL" id="APC50375.1"/>
    </source>
</evidence>
<dbReference type="Proteomes" id="UP000182945">
    <property type="component" value="Plasmid unnamed1"/>
</dbReference>
<organism evidence="1 2">
    <name type="scientific">Virgibacillus halodenitrificans</name>
    <name type="common">Bacillus halodenitrificans</name>
    <dbReference type="NCBI Taxonomy" id="1482"/>
    <lineage>
        <taxon>Bacteria</taxon>
        <taxon>Bacillati</taxon>
        <taxon>Bacillota</taxon>
        <taxon>Bacilli</taxon>
        <taxon>Bacillales</taxon>
        <taxon>Bacillaceae</taxon>
        <taxon>Virgibacillus</taxon>
    </lineage>
</organism>
<dbReference type="RefSeq" id="WP_071650095.1">
    <property type="nucleotide sequence ID" value="NZ_CP017963.1"/>
</dbReference>
<dbReference type="AlphaFoldDB" id="A0AAC9J7C0"/>
<name>A0AAC9J7C0_VIRHA</name>
<protein>
    <submittedName>
        <fullName evidence="1">Uncharacterized protein</fullName>
    </submittedName>
</protein>
<sequence length="59" mass="6782">MITKEKHEVANLLQNLSNAVSDREGDNEIHQDNDNYINGVIKAIPKIEKALNELKLYFE</sequence>
<gene>
    <name evidence="1" type="ORF">BME96_19015</name>
</gene>
<accession>A0AAC9J7C0</accession>
<dbReference type="KEGG" id="vhl:BME96_19015"/>
<evidence type="ECO:0000313" key="2">
    <source>
        <dbReference type="Proteomes" id="UP000182945"/>
    </source>
</evidence>
<geneLocation type="plasmid" evidence="1 2">
    <name>unnamed1</name>
</geneLocation>
<keyword evidence="1" id="KW-0614">Plasmid</keyword>
<proteinExistence type="predicted"/>